<protein>
    <submittedName>
        <fullName evidence="4">PASTA domain-containing protein</fullName>
    </submittedName>
</protein>
<dbReference type="Proteomes" id="UP000440041">
    <property type="component" value="Unassembled WGS sequence"/>
</dbReference>
<evidence type="ECO:0000313" key="4">
    <source>
        <dbReference type="EMBL" id="KAB8292875.1"/>
    </source>
</evidence>
<evidence type="ECO:0000256" key="2">
    <source>
        <dbReference type="SAM" id="Phobius"/>
    </source>
</evidence>
<keyword evidence="2" id="KW-0812">Transmembrane</keyword>
<evidence type="ECO:0000259" key="3">
    <source>
        <dbReference type="Pfam" id="PF13240"/>
    </source>
</evidence>
<keyword evidence="2" id="KW-0472">Membrane</keyword>
<dbReference type="AlphaFoldDB" id="A0A6A2V630"/>
<evidence type="ECO:0000313" key="5">
    <source>
        <dbReference type="Proteomes" id="UP000440041"/>
    </source>
</evidence>
<feature type="region of interest" description="Disordered" evidence="1">
    <location>
        <begin position="25"/>
        <end position="88"/>
    </location>
</feature>
<name>A0A6A2V630_9BIFI</name>
<dbReference type="Gene3D" id="3.30.10.20">
    <property type="match status" value="1"/>
</dbReference>
<accession>A0A6A2V630</accession>
<organism evidence="4 5">
    <name type="scientific">Bifidobacterium apri</name>
    <dbReference type="NCBI Taxonomy" id="1769423"/>
    <lineage>
        <taxon>Bacteria</taxon>
        <taxon>Bacillati</taxon>
        <taxon>Actinomycetota</taxon>
        <taxon>Actinomycetes</taxon>
        <taxon>Bifidobacteriales</taxon>
        <taxon>Bifidobacteriaceae</taxon>
        <taxon>Bifidobacterium</taxon>
    </lineage>
</organism>
<feature type="domain" description="Zinc-ribbon" evidence="3">
    <location>
        <begin position="2"/>
        <end position="24"/>
    </location>
</feature>
<feature type="compositionally biased region" description="Pro residues" evidence="1">
    <location>
        <begin position="51"/>
        <end position="69"/>
    </location>
</feature>
<evidence type="ECO:0000256" key="1">
    <source>
        <dbReference type="SAM" id="MobiDB-lite"/>
    </source>
</evidence>
<dbReference type="Pfam" id="PF13240">
    <property type="entry name" value="Zn_Ribbon_1"/>
    <property type="match status" value="1"/>
</dbReference>
<feature type="compositionally biased region" description="Low complexity" evidence="1">
    <location>
        <begin position="25"/>
        <end position="44"/>
    </location>
</feature>
<keyword evidence="5" id="KW-1185">Reference proteome</keyword>
<feature type="compositionally biased region" description="Low complexity" evidence="1">
    <location>
        <begin position="70"/>
        <end position="79"/>
    </location>
</feature>
<comment type="caution">
    <text evidence="4">The sequence shown here is derived from an EMBL/GenBank/DDBJ whole genome shotgun (WGS) entry which is preliminary data.</text>
</comment>
<reference evidence="4 5" key="1">
    <citation type="submission" date="2019-09" db="EMBL/GenBank/DDBJ databases">
        <title>Characterization of the phylogenetic diversity of two novel species belonging to the genus Bifidobacterium: Bifidobacterium cebidarum sp. nov. and Bifidobacterium leontopitheci sp. nov.</title>
        <authorList>
            <person name="Lugli G.A."/>
            <person name="Duranti S."/>
            <person name="Milani C."/>
            <person name="Turroni F."/>
            <person name="Ventura M."/>
        </authorList>
    </citation>
    <scope>NUCLEOTIDE SEQUENCE [LARGE SCALE GENOMIC DNA]</scope>
    <source>
        <strain evidence="4 5">DSM 100238</strain>
    </source>
</reference>
<keyword evidence="2" id="KW-1133">Transmembrane helix</keyword>
<dbReference type="EMBL" id="WBSO01000021">
    <property type="protein sequence ID" value="KAB8292875.1"/>
    <property type="molecule type" value="Genomic_DNA"/>
</dbReference>
<proteinExistence type="predicted"/>
<dbReference type="OrthoDB" id="3240505at2"/>
<sequence>MFCGHCGRKNADDAKFCASCGNPLSQSGTAQTTAQTAARAQSGQVVAPGDSPVPMPALPVRPASSPSPSPADSALSASPTVPPVASAQDTVVAGASRVPDAMAHSAKTAPQMPSSSAFVPNAIAPNTTVAAAAHRSKAIIAAIVAAVLVIAAGVSAGLTYHAELWGGKTLPDIAAANPKAGKASGTAKATVTADSVVVQLKAKGITATKRKEFSGAKEGTFLGYGNAKAGQRVRSGSNVVVRESAGPGVPSNVEHAKASTAITTLKTMGVPVHTKQVAVSSSSKLASGTVVATYPLAGQAVTDTTTGIYVGIAAKTDDKTLAIPYDAIGTDINTVKDALTKAGVSVTVKPHFSSKSNVGKLVSSNPAPGTVLSSGESATLYYGVSADKMQEATVGQSNLPYFSASYLNDAVTGTYCKRTVKNAANDCITLAQDDNGTVYRVTATDTGSSSEGHSDHLLTMCFPFADGNAGDIGTCSYGGSQLPAGEGGMAKRLIAKQWGAFDFGESGGTPSCGTAAFSPYDEGCNAGKQVVQGSQDMSGATFDMHDFYVFFAAEANLDAIEKSGYFDDSALAAAEKSSKPDTSRPFILARDASQYDTTSVPYNKAPVPSGQTLVQDPFVPGVGEFSASVKFKPAPTDANAYYLVESAQPDWQSLPDCDANGKVSEAAAQEQGFWRQVRGTYVFSVGAGAWATIMTVNADGSFSADYHDTDMGVTGDGYPNGSRLVASGTGKFTYTKRNDDGSFSMTCDQKAFHQDGTIGDVTIKDGVRVETADGIYGLTPCGTFTVYPTGYATSALSDDVKSWMYGGIVGSLPATLTGPLIVNDSNTFTFVHQEH</sequence>
<dbReference type="InterPro" id="IPR026870">
    <property type="entry name" value="Zinc_ribbon_dom"/>
</dbReference>
<feature type="transmembrane region" description="Helical" evidence="2">
    <location>
        <begin position="138"/>
        <end position="160"/>
    </location>
</feature>
<gene>
    <name evidence="4" type="ORF">DSM100238_1754</name>
</gene>